<dbReference type="AlphaFoldDB" id="D7SSM8"/>
<dbReference type="PANTHER" id="PTHR31928">
    <property type="entry name" value="EXPRESSED PROTEIN"/>
    <property type="match status" value="1"/>
</dbReference>
<dbReference type="PANTHER" id="PTHR31928:SF7">
    <property type="entry name" value="FACTOR 1-DELTA, PUTATIVE (DUF936)-RELATED"/>
    <property type="match status" value="1"/>
</dbReference>
<dbReference type="InterPro" id="IPR010341">
    <property type="entry name" value="DUF936_pln"/>
</dbReference>
<organism evidence="4 5">
    <name type="scientific">Vitis vinifera</name>
    <name type="common">Grape</name>
    <dbReference type="NCBI Taxonomy" id="29760"/>
    <lineage>
        <taxon>Eukaryota</taxon>
        <taxon>Viridiplantae</taxon>
        <taxon>Streptophyta</taxon>
        <taxon>Embryophyta</taxon>
        <taxon>Tracheophyta</taxon>
        <taxon>Spermatophyta</taxon>
        <taxon>Magnoliopsida</taxon>
        <taxon>eudicotyledons</taxon>
        <taxon>Gunneridae</taxon>
        <taxon>Pentapetalae</taxon>
        <taxon>rosids</taxon>
        <taxon>Vitales</taxon>
        <taxon>Vitaceae</taxon>
        <taxon>Viteae</taxon>
        <taxon>Vitis</taxon>
    </lineage>
</organism>
<dbReference type="FunCoup" id="D7SSM8">
    <property type="interactions" value="25"/>
</dbReference>
<feature type="compositionally biased region" description="Low complexity" evidence="1">
    <location>
        <begin position="174"/>
        <end position="185"/>
    </location>
</feature>
<protein>
    <recommendedName>
        <fullName evidence="6">DUF936 domain-containing protein</fullName>
    </recommendedName>
</protein>
<dbReference type="InParanoid" id="D7SSM8"/>
<feature type="domain" description="DUF936" evidence="2">
    <location>
        <begin position="4"/>
        <end position="121"/>
    </location>
</feature>
<dbReference type="InterPro" id="IPR049172">
    <property type="entry name" value="DUF6857_pln"/>
</dbReference>
<dbReference type="OMA" id="LHQNMQK"/>
<dbReference type="EMBL" id="FN594984">
    <property type="protein sequence ID" value="CBI18661.3"/>
    <property type="molecule type" value="Genomic_DNA"/>
</dbReference>
<keyword evidence="5" id="KW-1185">Reference proteome</keyword>
<dbReference type="HOGENOM" id="CLU_009340_4_0_1"/>
<proteinExistence type="predicted"/>
<reference evidence="5" key="1">
    <citation type="journal article" date="2007" name="Nature">
        <title>The grapevine genome sequence suggests ancestral hexaploidization in major angiosperm phyla.</title>
        <authorList>
            <consortium name="The French-Italian Public Consortium for Grapevine Genome Characterization."/>
            <person name="Jaillon O."/>
            <person name="Aury J.-M."/>
            <person name="Noel B."/>
            <person name="Policriti A."/>
            <person name="Clepet C."/>
            <person name="Casagrande A."/>
            <person name="Choisne N."/>
            <person name="Aubourg S."/>
            <person name="Vitulo N."/>
            <person name="Jubin C."/>
            <person name="Vezzi A."/>
            <person name="Legeai F."/>
            <person name="Hugueney P."/>
            <person name="Dasilva C."/>
            <person name="Horner D."/>
            <person name="Mica E."/>
            <person name="Jublot D."/>
            <person name="Poulain J."/>
            <person name="Bruyere C."/>
            <person name="Billault A."/>
            <person name="Segurens B."/>
            <person name="Gouyvenoux M."/>
            <person name="Ugarte E."/>
            <person name="Cattonaro F."/>
            <person name="Anthouard V."/>
            <person name="Vico V."/>
            <person name="Del Fabbro C."/>
            <person name="Alaux M."/>
            <person name="Di Gaspero G."/>
            <person name="Dumas V."/>
            <person name="Felice N."/>
            <person name="Paillard S."/>
            <person name="Juman I."/>
            <person name="Moroldo M."/>
            <person name="Scalabrin S."/>
            <person name="Canaguier A."/>
            <person name="Le Clainche I."/>
            <person name="Malacrida G."/>
            <person name="Durand E."/>
            <person name="Pesole G."/>
            <person name="Laucou V."/>
            <person name="Chatelet P."/>
            <person name="Merdinoglu D."/>
            <person name="Delledonne M."/>
            <person name="Pezzotti M."/>
            <person name="Lecharny A."/>
            <person name="Scarpelli C."/>
            <person name="Artiguenave F."/>
            <person name="Pe M.E."/>
            <person name="Valle G."/>
            <person name="Morgante M."/>
            <person name="Caboche M."/>
            <person name="Adam-Blondon A.-F."/>
            <person name="Weissenbach J."/>
            <person name="Quetier F."/>
            <person name="Wincker P."/>
        </authorList>
    </citation>
    <scope>NUCLEOTIDE SEQUENCE [LARGE SCALE GENOMIC DNA]</scope>
    <source>
        <strain evidence="5">cv. Pinot noir / PN40024</strain>
    </source>
</reference>
<evidence type="ECO:0000259" key="2">
    <source>
        <dbReference type="Pfam" id="PF06075"/>
    </source>
</evidence>
<feature type="region of interest" description="Disordered" evidence="1">
    <location>
        <begin position="168"/>
        <end position="191"/>
    </location>
</feature>
<dbReference type="Proteomes" id="UP000009183">
    <property type="component" value="Chromosome 13"/>
</dbReference>
<evidence type="ECO:0000259" key="3">
    <source>
        <dbReference type="Pfam" id="PF21647"/>
    </source>
</evidence>
<sequence>MASLTPGVLSKLILNAGNKDVKVFGEHRSALLQVIEIVPSLAGGDDLWQSRGFFLKLSDSLHSAYVSVSDEDVDLISTDKIQLGQFVHVAGLDAGSPVPVLRGIKPIPKRRPCVGNPKDLVSSDLLPIRSSAAKRSVLQDTKSRRASIGNGPTLECLELRRLSLDSARRAWDQSPTPKKTTPPKSSRFKTKQISTSSNVCFLVSPFSVSSDKKASFKIDSSSKRSSVSISPLKSKNEISSPKLACKPLQKDSKFKTWSDQNISWDSLPPRIHDLGKDAASYRNVAFLAAVNALEEASAAEGVIQCMSMFAELCESSQKDSAGPLVEQFLNLHQDMQKAAMSINALLSTRLAEVESSSCCSSQPPLAEACKNFNNKNAISWVQAALETDLSKFCLFRKQDNREIRSGEKCHYIVLENSPEMKSENHSPQNKPSPRNNGGLSDSSAKGLPSPSWRRFSASKRMSAKREEWSKGSGLRETANLAKKLLSVSRGWFLKYLEDSLNKGFGLKREEGGAEIACLLGQLKRVNQWLDGSVEDGMEVDERIEGLRKKLYGFLLEHVDSAVVSGK</sequence>
<accession>D7SSM8</accession>
<dbReference type="Pfam" id="PF06075">
    <property type="entry name" value="DUF936"/>
    <property type="match status" value="1"/>
</dbReference>
<dbReference type="PaxDb" id="29760-VIT_13s0320g00010.t01"/>
<dbReference type="Pfam" id="PF21647">
    <property type="entry name" value="DUF6857"/>
    <property type="match status" value="1"/>
</dbReference>
<dbReference type="eggNOG" id="ENOG502QUS9">
    <property type="taxonomic scope" value="Eukaryota"/>
</dbReference>
<feature type="domain" description="DUF6857" evidence="3">
    <location>
        <begin position="255"/>
        <end position="562"/>
    </location>
</feature>
<evidence type="ECO:0008006" key="6">
    <source>
        <dbReference type="Google" id="ProtNLM"/>
    </source>
</evidence>
<feature type="region of interest" description="Disordered" evidence="1">
    <location>
        <begin position="418"/>
        <end position="458"/>
    </location>
</feature>
<gene>
    <name evidence="4" type="ordered locus">VIT_13s0320g00010</name>
</gene>
<evidence type="ECO:0000313" key="4">
    <source>
        <dbReference type="EMBL" id="CBI18661.3"/>
    </source>
</evidence>
<dbReference type="STRING" id="29760.D7SSM8"/>
<name>D7SSM8_VITVI</name>
<evidence type="ECO:0000256" key="1">
    <source>
        <dbReference type="SAM" id="MobiDB-lite"/>
    </source>
</evidence>
<dbReference type="ExpressionAtlas" id="D7SSM8">
    <property type="expression patterns" value="baseline"/>
</dbReference>
<feature type="compositionally biased region" description="Polar residues" evidence="1">
    <location>
        <begin position="425"/>
        <end position="443"/>
    </location>
</feature>
<dbReference type="InterPro" id="IPR048297">
    <property type="entry name" value="DUF936_dom_pln"/>
</dbReference>
<evidence type="ECO:0000313" key="5">
    <source>
        <dbReference type="Proteomes" id="UP000009183"/>
    </source>
</evidence>